<protein>
    <submittedName>
        <fullName evidence="1">Transposase</fullName>
    </submittedName>
</protein>
<sequence length="75" mass="9141">MTLNKRVAECYFPVCVKMEVNRDSLINIRHYRAEIQNKTDRIGIMNNENILFKRESMMQYIRKDQRRKHTFFDAA</sequence>
<organism evidence="1">
    <name type="scientific">Rodentolepis nana</name>
    <name type="common">Dwarf tapeworm</name>
    <name type="synonym">Hymenolepis nana</name>
    <dbReference type="NCBI Taxonomy" id="102285"/>
    <lineage>
        <taxon>Eukaryota</taxon>
        <taxon>Metazoa</taxon>
        <taxon>Spiralia</taxon>
        <taxon>Lophotrochozoa</taxon>
        <taxon>Platyhelminthes</taxon>
        <taxon>Cestoda</taxon>
        <taxon>Eucestoda</taxon>
        <taxon>Cyclophyllidea</taxon>
        <taxon>Hymenolepididae</taxon>
        <taxon>Rodentolepis</taxon>
    </lineage>
</organism>
<evidence type="ECO:0000313" key="1">
    <source>
        <dbReference type="WBParaSite" id="HNAJ_0000348901-mRNA-1"/>
    </source>
</evidence>
<reference evidence="1" key="1">
    <citation type="submission" date="2017-02" db="UniProtKB">
        <authorList>
            <consortium name="WormBaseParasite"/>
        </authorList>
    </citation>
    <scope>IDENTIFICATION</scope>
</reference>
<dbReference type="WBParaSite" id="HNAJ_0000348901-mRNA-1">
    <property type="protein sequence ID" value="HNAJ_0000348901-mRNA-1"/>
    <property type="gene ID" value="HNAJ_0000348901"/>
</dbReference>
<dbReference type="AlphaFoldDB" id="A0A0R3T8V0"/>
<proteinExistence type="predicted"/>
<accession>A0A0R3T8V0</accession>
<name>A0A0R3T8V0_RODNA</name>